<dbReference type="Pfam" id="PF20240">
    <property type="entry name" value="DUF6597"/>
    <property type="match status" value="1"/>
</dbReference>
<dbReference type="SMART" id="SM00342">
    <property type="entry name" value="HTH_ARAC"/>
    <property type="match status" value="1"/>
</dbReference>
<feature type="domain" description="HTH araC/xylS-type" evidence="4">
    <location>
        <begin position="171"/>
        <end position="273"/>
    </location>
</feature>
<evidence type="ECO:0000313" key="6">
    <source>
        <dbReference type="Proteomes" id="UP000321436"/>
    </source>
</evidence>
<dbReference type="RefSeq" id="WP_146866996.1">
    <property type="nucleotide sequence ID" value="NZ_BKAU01000006.1"/>
</dbReference>
<protein>
    <recommendedName>
        <fullName evidence="4">HTH araC/xylS-type domain-containing protein</fullName>
    </recommendedName>
</protein>
<proteinExistence type="predicted"/>
<organism evidence="5 6">
    <name type="scientific">Chitinophaga cymbidii</name>
    <dbReference type="NCBI Taxonomy" id="1096750"/>
    <lineage>
        <taxon>Bacteria</taxon>
        <taxon>Pseudomonadati</taxon>
        <taxon>Bacteroidota</taxon>
        <taxon>Chitinophagia</taxon>
        <taxon>Chitinophagales</taxon>
        <taxon>Chitinophagaceae</taxon>
        <taxon>Chitinophaga</taxon>
    </lineage>
</organism>
<dbReference type="SUPFAM" id="SSF46689">
    <property type="entry name" value="Homeodomain-like"/>
    <property type="match status" value="2"/>
</dbReference>
<keyword evidence="6" id="KW-1185">Reference proteome</keyword>
<sequence length="284" mass="33062">MLIFVWSTNDHYVIFHLHIPSSPLCHFIESFIYYKGFQPTHSLDRFLPDGKVNIVIDLADAPQFIYDNDTLEEIQACRYVWFSGIRNNCITIPSGRDSEMFIINFHKGKAYPFVQMPLHELTDTVVDGNLVLTNEILHLREQLLALPAVPQKFAYVEKYLKRHFGSRLEPNRCIDFAVSRILQLPDQLTIEEISRKVGYSHKHFIQLFRENVGLTPKAFLKVIRFQKAIREIEALQKVSWSRVALESGYYDQAHFINDFKNFSGFTPTQYLAMKNGQLNYIPVA</sequence>
<evidence type="ECO:0000259" key="4">
    <source>
        <dbReference type="PROSITE" id="PS01124"/>
    </source>
</evidence>
<keyword evidence="2" id="KW-0238">DNA-binding</keyword>
<dbReference type="AlphaFoldDB" id="A0A512RRW4"/>
<evidence type="ECO:0000256" key="3">
    <source>
        <dbReference type="ARBA" id="ARBA00023163"/>
    </source>
</evidence>
<dbReference type="PANTHER" id="PTHR46796">
    <property type="entry name" value="HTH-TYPE TRANSCRIPTIONAL ACTIVATOR RHAS-RELATED"/>
    <property type="match status" value="1"/>
</dbReference>
<dbReference type="Gene3D" id="1.10.10.60">
    <property type="entry name" value="Homeodomain-like"/>
    <property type="match status" value="1"/>
</dbReference>
<dbReference type="InterPro" id="IPR050204">
    <property type="entry name" value="AraC_XylS_family_regulators"/>
</dbReference>
<dbReference type="Pfam" id="PF12833">
    <property type="entry name" value="HTH_18"/>
    <property type="match status" value="1"/>
</dbReference>
<dbReference type="Proteomes" id="UP000321436">
    <property type="component" value="Unassembled WGS sequence"/>
</dbReference>
<reference evidence="5 6" key="1">
    <citation type="submission" date="2019-07" db="EMBL/GenBank/DDBJ databases">
        <title>Whole genome shotgun sequence of Chitinophaga cymbidii NBRC 109752.</title>
        <authorList>
            <person name="Hosoyama A."/>
            <person name="Uohara A."/>
            <person name="Ohji S."/>
            <person name="Ichikawa N."/>
        </authorList>
    </citation>
    <scope>NUCLEOTIDE SEQUENCE [LARGE SCALE GENOMIC DNA]</scope>
    <source>
        <strain evidence="5 6">NBRC 109752</strain>
    </source>
</reference>
<dbReference type="InterPro" id="IPR018060">
    <property type="entry name" value="HTH_AraC"/>
</dbReference>
<dbReference type="GO" id="GO:0003700">
    <property type="term" value="F:DNA-binding transcription factor activity"/>
    <property type="evidence" value="ECO:0007669"/>
    <property type="project" value="InterPro"/>
</dbReference>
<dbReference type="InterPro" id="IPR046532">
    <property type="entry name" value="DUF6597"/>
</dbReference>
<dbReference type="PROSITE" id="PS01124">
    <property type="entry name" value="HTH_ARAC_FAMILY_2"/>
    <property type="match status" value="1"/>
</dbReference>
<dbReference type="OrthoDB" id="635259at2"/>
<accession>A0A512RRW4</accession>
<dbReference type="InterPro" id="IPR009057">
    <property type="entry name" value="Homeodomain-like_sf"/>
</dbReference>
<dbReference type="PANTHER" id="PTHR46796:SF13">
    <property type="entry name" value="HTH-TYPE TRANSCRIPTIONAL ACTIVATOR RHAS"/>
    <property type="match status" value="1"/>
</dbReference>
<comment type="caution">
    <text evidence="5">The sequence shown here is derived from an EMBL/GenBank/DDBJ whole genome shotgun (WGS) entry which is preliminary data.</text>
</comment>
<keyword evidence="1" id="KW-0805">Transcription regulation</keyword>
<evidence type="ECO:0000256" key="1">
    <source>
        <dbReference type="ARBA" id="ARBA00023015"/>
    </source>
</evidence>
<name>A0A512RRW4_9BACT</name>
<keyword evidence="3" id="KW-0804">Transcription</keyword>
<dbReference type="EMBL" id="BKAU01000006">
    <property type="protein sequence ID" value="GEP98437.1"/>
    <property type="molecule type" value="Genomic_DNA"/>
</dbReference>
<evidence type="ECO:0000256" key="2">
    <source>
        <dbReference type="ARBA" id="ARBA00023125"/>
    </source>
</evidence>
<dbReference type="GO" id="GO:0043565">
    <property type="term" value="F:sequence-specific DNA binding"/>
    <property type="evidence" value="ECO:0007669"/>
    <property type="project" value="InterPro"/>
</dbReference>
<gene>
    <name evidence="5" type="ORF">CCY01nite_46970</name>
</gene>
<evidence type="ECO:0000313" key="5">
    <source>
        <dbReference type="EMBL" id="GEP98437.1"/>
    </source>
</evidence>